<dbReference type="Proteomes" id="UP000886817">
    <property type="component" value="Unassembled WGS sequence"/>
</dbReference>
<gene>
    <name evidence="2" type="ORF">IAA45_05935</name>
</gene>
<feature type="transmembrane region" description="Helical" evidence="1">
    <location>
        <begin position="309"/>
        <end position="328"/>
    </location>
</feature>
<dbReference type="InterPro" id="IPR037185">
    <property type="entry name" value="EmrE-like"/>
</dbReference>
<feature type="transmembrane region" description="Helical" evidence="1">
    <location>
        <begin position="206"/>
        <end position="229"/>
    </location>
</feature>
<keyword evidence="1" id="KW-0472">Membrane</keyword>
<proteinExistence type="predicted"/>
<feature type="transmembrane region" description="Helical" evidence="1">
    <location>
        <begin position="89"/>
        <end position="109"/>
    </location>
</feature>
<dbReference type="SUPFAM" id="SSF103481">
    <property type="entry name" value="Multidrug resistance efflux transporter EmrE"/>
    <property type="match status" value="1"/>
</dbReference>
<organism evidence="2 3">
    <name type="scientific">Candidatus Blautia gallistercoris</name>
    <dbReference type="NCBI Taxonomy" id="2838490"/>
    <lineage>
        <taxon>Bacteria</taxon>
        <taxon>Bacillati</taxon>
        <taxon>Bacillota</taxon>
        <taxon>Clostridia</taxon>
        <taxon>Lachnospirales</taxon>
        <taxon>Lachnospiraceae</taxon>
        <taxon>Blautia</taxon>
    </lineage>
</organism>
<feature type="transmembrane region" description="Helical" evidence="1">
    <location>
        <begin position="44"/>
        <end position="69"/>
    </location>
</feature>
<protein>
    <submittedName>
        <fullName evidence="2">EamA family transporter</fullName>
    </submittedName>
</protein>
<dbReference type="EMBL" id="DXEX01000133">
    <property type="protein sequence ID" value="HIX59240.1"/>
    <property type="molecule type" value="Genomic_DNA"/>
</dbReference>
<feature type="transmembrane region" description="Helical" evidence="1">
    <location>
        <begin position="115"/>
        <end position="136"/>
    </location>
</feature>
<reference evidence="2" key="2">
    <citation type="submission" date="2021-04" db="EMBL/GenBank/DDBJ databases">
        <authorList>
            <person name="Gilroy R."/>
        </authorList>
    </citation>
    <scope>NUCLEOTIDE SEQUENCE</scope>
    <source>
        <strain evidence="2">ChiSjej1B19-8411</strain>
    </source>
</reference>
<accession>A0A9D1WHB6</accession>
<keyword evidence="1" id="KW-1133">Transmembrane helix</keyword>
<feature type="transmembrane region" description="Helical" evidence="1">
    <location>
        <begin position="254"/>
        <end position="276"/>
    </location>
</feature>
<name>A0A9D1WHB6_9FIRM</name>
<feature type="transmembrane region" description="Helical" evidence="1">
    <location>
        <begin position="283"/>
        <end position="303"/>
    </location>
</feature>
<reference evidence="2" key="1">
    <citation type="journal article" date="2021" name="PeerJ">
        <title>Extensive microbial diversity within the chicken gut microbiome revealed by metagenomics and culture.</title>
        <authorList>
            <person name="Gilroy R."/>
            <person name="Ravi A."/>
            <person name="Getino M."/>
            <person name="Pursley I."/>
            <person name="Horton D.L."/>
            <person name="Alikhan N.F."/>
            <person name="Baker D."/>
            <person name="Gharbi K."/>
            <person name="Hall N."/>
            <person name="Watson M."/>
            <person name="Adriaenssens E.M."/>
            <person name="Foster-Nyarko E."/>
            <person name="Jarju S."/>
            <person name="Secka A."/>
            <person name="Antonio M."/>
            <person name="Oren A."/>
            <person name="Chaudhuri R.R."/>
            <person name="La Ragione R."/>
            <person name="Hildebrand F."/>
            <person name="Pallen M.J."/>
        </authorList>
    </citation>
    <scope>NUCLEOTIDE SEQUENCE</scope>
    <source>
        <strain evidence="2">ChiSjej1B19-8411</strain>
    </source>
</reference>
<evidence type="ECO:0000256" key="1">
    <source>
        <dbReference type="SAM" id="Phobius"/>
    </source>
</evidence>
<comment type="caution">
    <text evidence="2">The sequence shown here is derived from an EMBL/GenBank/DDBJ whole genome shotgun (WGS) entry which is preliminary data.</text>
</comment>
<feature type="transmembrane region" description="Helical" evidence="1">
    <location>
        <begin position="143"/>
        <end position="161"/>
    </location>
</feature>
<dbReference type="AlphaFoldDB" id="A0A9D1WHB6"/>
<evidence type="ECO:0000313" key="2">
    <source>
        <dbReference type="EMBL" id="HIX59240.1"/>
    </source>
</evidence>
<keyword evidence="1" id="KW-0812">Transmembrane</keyword>
<evidence type="ECO:0000313" key="3">
    <source>
        <dbReference type="Proteomes" id="UP000886817"/>
    </source>
</evidence>
<feature type="transmembrane region" description="Helical" evidence="1">
    <location>
        <begin position="7"/>
        <end position="32"/>
    </location>
</feature>
<feature type="transmembrane region" description="Helical" evidence="1">
    <location>
        <begin position="167"/>
        <end position="186"/>
    </location>
</feature>
<sequence length="341" mass="36703">MNMKKGIFYGVLSGIAWAVNALLLYNVLNLYIGSKGDTTSFHGWLLLITCALVIALVDSCLAFITELLILAKMKKFGEFWKTLLSKDSLAVLPAAVCSGVFAAVPYVIASNYNSPLAVTLSTAFPAIGALVAVVWFKEKLTKFKFAGILITIIGVGLMTGLGEPVPWFVYIIALIPAFGYAFEGLFGYNAMRGDIHPEVTTVMRRVYFILLFSLLILVCTILTGDFGYIGELIGSFDVNAEVFPFLSGLAGSKAAVWIIFFIGSACSALSYAVWYFSMIYGGVGTAQALNITYSAFLVIFMAFPPFRVIPGIGTVIGVVVILVGAIIVSSESIKADKENSQ</sequence>